<dbReference type="AlphaFoldDB" id="A0AAD7E152"/>
<protein>
    <submittedName>
        <fullName evidence="2">Uncharacterized protein</fullName>
    </submittedName>
</protein>
<dbReference type="Proteomes" id="UP001221757">
    <property type="component" value="Unassembled WGS sequence"/>
</dbReference>
<feature type="compositionally biased region" description="Polar residues" evidence="1">
    <location>
        <begin position="53"/>
        <end position="63"/>
    </location>
</feature>
<organism evidence="2 3">
    <name type="scientific">Mycena rosella</name>
    <name type="common">Pink bonnet</name>
    <name type="synonym">Agaricus rosellus</name>
    <dbReference type="NCBI Taxonomy" id="1033263"/>
    <lineage>
        <taxon>Eukaryota</taxon>
        <taxon>Fungi</taxon>
        <taxon>Dikarya</taxon>
        <taxon>Basidiomycota</taxon>
        <taxon>Agaricomycotina</taxon>
        <taxon>Agaricomycetes</taxon>
        <taxon>Agaricomycetidae</taxon>
        <taxon>Agaricales</taxon>
        <taxon>Marasmiineae</taxon>
        <taxon>Mycenaceae</taxon>
        <taxon>Mycena</taxon>
    </lineage>
</organism>
<feature type="region of interest" description="Disordered" evidence="1">
    <location>
        <begin position="87"/>
        <end position="110"/>
    </location>
</feature>
<comment type="caution">
    <text evidence="2">The sequence shown here is derived from an EMBL/GenBank/DDBJ whole genome shotgun (WGS) entry which is preliminary data.</text>
</comment>
<evidence type="ECO:0000313" key="2">
    <source>
        <dbReference type="EMBL" id="KAJ7702822.1"/>
    </source>
</evidence>
<reference evidence="2" key="1">
    <citation type="submission" date="2023-03" db="EMBL/GenBank/DDBJ databases">
        <title>Massive genome expansion in bonnet fungi (Mycena s.s.) driven by repeated elements and novel gene families across ecological guilds.</title>
        <authorList>
            <consortium name="Lawrence Berkeley National Laboratory"/>
            <person name="Harder C.B."/>
            <person name="Miyauchi S."/>
            <person name="Viragh M."/>
            <person name="Kuo A."/>
            <person name="Thoen E."/>
            <person name="Andreopoulos B."/>
            <person name="Lu D."/>
            <person name="Skrede I."/>
            <person name="Drula E."/>
            <person name="Henrissat B."/>
            <person name="Morin E."/>
            <person name="Kohler A."/>
            <person name="Barry K."/>
            <person name="LaButti K."/>
            <person name="Morin E."/>
            <person name="Salamov A."/>
            <person name="Lipzen A."/>
            <person name="Mereny Z."/>
            <person name="Hegedus B."/>
            <person name="Baldrian P."/>
            <person name="Stursova M."/>
            <person name="Weitz H."/>
            <person name="Taylor A."/>
            <person name="Grigoriev I.V."/>
            <person name="Nagy L.G."/>
            <person name="Martin F."/>
            <person name="Kauserud H."/>
        </authorList>
    </citation>
    <scope>NUCLEOTIDE SEQUENCE</scope>
    <source>
        <strain evidence="2">CBHHK067</strain>
    </source>
</reference>
<evidence type="ECO:0000256" key="1">
    <source>
        <dbReference type="SAM" id="MobiDB-lite"/>
    </source>
</evidence>
<evidence type="ECO:0000313" key="3">
    <source>
        <dbReference type="Proteomes" id="UP001221757"/>
    </source>
</evidence>
<feature type="region of interest" description="Disordered" evidence="1">
    <location>
        <begin position="1"/>
        <end position="63"/>
    </location>
</feature>
<accession>A0AAD7E152</accession>
<dbReference type="EMBL" id="JARKIE010000014">
    <property type="protein sequence ID" value="KAJ7702822.1"/>
    <property type="molecule type" value="Genomic_DNA"/>
</dbReference>
<feature type="compositionally biased region" description="Polar residues" evidence="1">
    <location>
        <begin position="1"/>
        <end position="13"/>
    </location>
</feature>
<gene>
    <name evidence="2" type="ORF">B0H17DRAFT_1194684</name>
</gene>
<keyword evidence="3" id="KW-1185">Reference proteome</keyword>
<sequence length="170" mass="17918">MKSSDISPLYTTPPTTPADKSVPEHAEGVLGPQEPDLTPPHPLFAGTDAAMRSASTNLSTEAQARSLRSANSRAEFFIPGSTAELSEELVTPPGSGFYATTAPPHSQRAGPDPVPLLALHGFLEAAGPYLPPSAAVAPPTADAEDGAPPHRRPKLLQRLKDKMHVWHAHT</sequence>
<proteinExistence type="predicted"/>
<name>A0AAD7E152_MYCRO</name>